<protein>
    <submittedName>
        <fullName evidence="1">Uncharacterized protein</fullName>
    </submittedName>
</protein>
<proteinExistence type="predicted"/>
<comment type="caution">
    <text evidence="1">The sequence shown here is derived from an EMBL/GenBank/DDBJ whole genome shotgun (WGS) entry which is preliminary data.</text>
</comment>
<gene>
    <name evidence="1" type="ORF">DFP72DRAFT_807069</name>
</gene>
<organism evidence="1 2">
    <name type="scientific">Ephemerocybe angulata</name>
    <dbReference type="NCBI Taxonomy" id="980116"/>
    <lineage>
        <taxon>Eukaryota</taxon>
        <taxon>Fungi</taxon>
        <taxon>Dikarya</taxon>
        <taxon>Basidiomycota</taxon>
        <taxon>Agaricomycotina</taxon>
        <taxon>Agaricomycetes</taxon>
        <taxon>Agaricomycetidae</taxon>
        <taxon>Agaricales</taxon>
        <taxon>Agaricineae</taxon>
        <taxon>Psathyrellaceae</taxon>
        <taxon>Ephemerocybe</taxon>
    </lineage>
</organism>
<evidence type="ECO:0000313" key="2">
    <source>
        <dbReference type="Proteomes" id="UP000521943"/>
    </source>
</evidence>
<dbReference type="AlphaFoldDB" id="A0A8H6M7V0"/>
<reference evidence="1 2" key="1">
    <citation type="submission" date="2020-07" db="EMBL/GenBank/DDBJ databases">
        <title>Comparative genomics of pyrophilous fungi reveals a link between fire events and developmental genes.</title>
        <authorList>
            <consortium name="DOE Joint Genome Institute"/>
            <person name="Steindorff A.S."/>
            <person name="Carver A."/>
            <person name="Calhoun S."/>
            <person name="Stillman K."/>
            <person name="Liu H."/>
            <person name="Lipzen A."/>
            <person name="Pangilinan J."/>
            <person name="Labutti K."/>
            <person name="Bruns T.D."/>
            <person name="Grigoriev I.V."/>
        </authorList>
    </citation>
    <scope>NUCLEOTIDE SEQUENCE [LARGE SCALE GENOMIC DNA]</scope>
    <source>
        <strain evidence="1 2">CBS 144469</strain>
    </source>
</reference>
<feature type="non-terminal residue" evidence="1">
    <location>
        <position position="1"/>
    </location>
</feature>
<keyword evidence="2" id="KW-1185">Reference proteome</keyword>
<dbReference type="EMBL" id="JACGCI010000016">
    <property type="protein sequence ID" value="KAF6759093.1"/>
    <property type="molecule type" value="Genomic_DNA"/>
</dbReference>
<accession>A0A8H6M7V0</accession>
<sequence>SVLLSTIRKWEHRMIQWMEAYCGGLNARDAQFQVKAFSSCIYTSHHHILNVWSLELLQAGEFSGIPVEVRKFTVILLEFPLNFYRNNGAV</sequence>
<dbReference type="OrthoDB" id="2449121at2759"/>
<evidence type="ECO:0000313" key="1">
    <source>
        <dbReference type="EMBL" id="KAF6759093.1"/>
    </source>
</evidence>
<dbReference type="Proteomes" id="UP000521943">
    <property type="component" value="Unassembled WGS sequence"/>
</dbReference>
<name>A0A8H6M7V0_9AGAR</name>